<keyword evidence="2" id="KW-1185">Reference proteome</keyword>
<comment type="caution">
    <text evidence="1">The sequence shown here is derived from an EMBL/GenBank/DDBJ whole genome shotgun (WGS) entry which is preliminary data.</text>
</comment>
<gene>
    <name evidence="1" type="ORF">ACFPFM_07635</name>
</gene>
<dbReference type="Proteomes" id="UP001595833">
    <property type="component" value="Unassembled WGS sequence"/>
</dbReference>
<protein>
    <submittedName>
        <fullName evidence="1">Uncharacterized protein</fullName>
    </submittedName>
</protein>
<reference evidence="2" key="1">
    <citation type="journal article" date="2019" name="Int. J. Syst. Evol. Microbiol.">
        <title>The Global Catalogue of Microorganisms (GCM) 10K type strain sequencing project: providing services to taxonomists for standard genome sequencing and annotation.</title>
        <authorList>
            <consortium name="The Broad Institute Genomics Platform"/>
            <consortium name="The Broad Institute Genome Sequencing Center for Infectious Disease"/>
            <person name="Wu L."/>
            <person name="Ma J."/>
        </authorList>
    </citation>
    <scope>NUCLEOTIDE SEQUENCE [LARGE SCALE GENOMIC DNA]</scope>
    <source>
        <strain evidence="2">KCTC 12848</strain>
    </source>
</reference>
<dbReference type="RefSeq" id="WP_344036490.1">
    <property type="nucleotide sequence ID" value="NZ_BAAAKE010000005.1"/>
</dbReference>
<sequence length="110" mass="12378">MEFREDPRWREQLAARKRDLLETDIGPPVLADMQAATPVDTGALRNSLGFDVLSEDLLRFAARQRYAAPVHDGHEIVYRDADGTLVRTGRRVPGQPYMTSALYRHRGGAT</sequence>
<proteinExistence type="predicted"/>
<organism evidence="1 2">
    <name type="scientific">Saccharothrix xinjiangensis</name>
    <dbReference type="NCBI Taxonomy" id="204798"/>
    <lineage>
        <taxon>Bacteria</taxon>
        <taxon>Bacillati</taxon>
        <taxon>Actinomycetota</taxon>
        <taxon>Actinomycetes</taxon>
        <taxon>Pseudonocardiales</taxon>
        <taxon>Pseudonocardiaceae</taxon>
        <taxon>Saccharothrix</taxon>
    </lineage>
</organism>
<dbReference type="EMBL" id="JBHSJB010000007">
    <property type="protein sequence ID" value="MFC5053628.1"/>
    <property type="molecule type" value="Genomic_DNA"/>
</dbReference>
<accession>A0ABV9XW54</accession>
<name>A0ABV9XW54_9PSEU</name>
<evidence type="ECO:0000313" key="1">
    <source>
        <dbReference type="EMBL" id="MFC5053628.1"/>
    </source>
</evidence>
<evidence type="ECO:0000313" key="2">
    <source>
        <dbReference type="Proteomes" id="UP001595833"/>
    </source>
</evidence>